<sequence length="240" mass="27170">MAAKKKRKYHLKPEAKRRYLRLLWCLGGVLVLCLLLRLTVFRSTYTLGDFDPKQPFNVASQVMEVIDPKKDEDLVIVDVFINTDNKSTLTSVQVQLTELISQKKCREWTLDIGKSKARLTKGETLKANLSSQRGRFPPLEESLSTLSRIPFLTIATSTDASSKEHYEYNTKSYRPNVNPSFSDHAQESGASVIWVSRTGAVSNSDPTYIPISDYMAIDCYSAMNDGSGEPRHRFVILLER</sequence>
<organism evidence="1 2">
    <name type="scientific">Harryflintia acetispora</name>
    <dbReference type="NCBI Taxonomy" id="1849041"/>
    <lineage>
        <taxon>Bacteria</taxon>
        <taxon>Bacillati</taxon>
        <taxon>Bacillota</taxon>
        <taxon>Clostridia</taxon>
        <taxon>Eubacteriales</taxon>
        <taxon>Oscillospiraceae</taxon>
        <taxon>Harryflintia</taxon>
    </lineage>
</organism>
<name>A0A9X8UK35_9FIRM</name>
<protein>
    <submittedName>
        <fullName evidence="1">Uncharacterized protein</fullName>
    </submittedName>
</protein>
<comment type="caution">
    <text evidence="1">The sequence shown here is derived from an EMBL/GenBank/DDBJ whole genome shotgun (WGS) entry which is preliminary data.</text>
</comment>
<evidence type="ECO:0000313" key="1">
    <source>
        <dbReference type="EMBL" id="TCL44086.1"/>
    </source>
</evidence>
<keyword evidence="2" id="KW-1185">Reference proteome</keyword>
<accession>A0A9X8UK35</accession>
<evidence type="ECO:0000313" key="2">
    <source>
        <dbReference type="Proteomes" id="UP000294682"/>
    </source>
</evidence>
<dbReference type="AlphaFoldDB" id="A0A9X8UK35"/>
<dbReference type="RefSeq" id="WP_143533557.1">
    <property type="nucleotide sequence ID" value="NZ_JADNAH010000010.1"/>
</dbReference>
<dbReference type="Proteomes" id="UP000294682">
    <property type="component" value="Unassembled WGS sequence"/>
</dbReference>
<dbReference type="EMBL" id="SLUK01000003">
    <property type="protein sequence ID" value="TCL44086.1"/>
    <property type="molecule type" value="Genomic_DNA"/>
</dbReference>
<gene>
    <name evidence="1" type="ORF">EDD78_103124</name>
</gene>
<proteinExistence type="predicted"/>
<reference evidence="1 2" key="1">
    <citation type="submission" date="2019-03" db="EMBL/GenBank/DDBJ databases">
        <title>Genomic Encyclopedia of Type Strains, Phase IV (KMG-IV): sequencing the most valuable type-strain genomes for metagenomic binning, comparative biology and taxonomic classification.</title>
        <authorList>
            <person name="Goeker M."/>
        </authorList>
    </citation>
    <scope>NUCLEOTIDE SEQUENCE [LARGE SCALE GENOMIC DNA]</scope>
    <source>
        <strain evidence="1 2">DSM 100433</strain>
    </source>
</reference>